<dbReference type="EMBL" id="HE971709">
    <property type="protein sequence ID" value="CCK30005.1"/>
    <property type="molecule type" value="Genomic_DNA"/>
</dbReference>
<name>K4RA67_STRDJ</name>
<accession>K4RA67</accession>
<keyword evidence="2" id="KW-0812">Transmembrane</keyword>
<dbReference type="HOGENOM" id="CLU_640776_0_0_11"/>
<dbReference type="RefSeq" id="WP_015660343.1">
    <property type="nucleotide sequence ID" value="NC_020504.1"/>
</dbReference>
<feature type="compositionally biased region" description="Basic and acidic residues" evidence="1">
    <location>
        <begin position="7"/>
        <end position="22"/>
    </location>
</feature>
<evidence type="ECO:0000313" key="4">
    <source>
        <dbReference type="Proteomes" id="UP000008043"/>
    </source>
</evidence>
<dbReference type="PATRIC" id="fig|1214101.3.peg.5706"/>
<keyword evidence="2" id="KW-1133">Transmembrane helix</keyword>
<dbReference type="Proteomes" id="UP000008043">
    <property type="component" value="Chromosome"/>
</dbReference>
<evidence type="ECO:0000256" key="2">
    <source>
        <dbReference type="SAM" id="Phobius"/>
    </source>
</evidence>
<organism evidence="3 4">
    <name type="scientific">Streptomyces davaonensis (strain DSM 101723 / JCM 4913 / KCC S-0913 / 768)</name>
    <dbReference type="NCBI Taxonomy" id="1214101"/>
    <lineage>
        <taxon>Bacteria</taxon>
        <taxon>Bacillati</taxon>
        <taxon>Actinomycetota</taxon>
        <taxon>Actinomycetes</taxon>
        <taxon>Kitasatosporales</taxon>
        <taxon>Streptomycetaceae</taxon>
        <taxon>Streptomyces</taxon>
    </lineage>
</organism>
<dbReference type="eggNOG" id="ENOG502ZKTM">
    <property type="taxonomic scope" value="Bacteria"/>
</dbReference>
<dbReference type="STRING" id="1214101.BN159_5626"/>
<feature type="transmembrane region" description="Helical" evidence="2">
    <location>
        <begin position="25"/>
        <end position="45"/>
    </location>
</feature>
<sequence length="447" mass="48026">MTLLTQRPERTDKPHRPTHPLRPDFARGFAPLAGAAVLLTLLVALVEPAERWQGGWAETRDQAHAAAILLGIPLALAAGCWQGGRERRRRTGELLETAVRGSLARFLAAALPVAVWVAVGHLVAAASSLVATWYCATGDGPYLLVPLVDTVVVGGAALAGQVVGRVLPWRPTAPLLAAAAYIALAFLAYGAPDTLGHLSPIADTSHRDEPVWWQPLAAAGWTVGLATAAVLALAARRRATAVLPLAVATAAGVLMVQTGDGLHHADPDARRQVCDTSTAPQICVNARHKNLLPQLTQALSGLTGRLEGVQNLPVRFEDRPGRSRPDEVQLPMLTPFGSSVVRGELTDPEQYAWEAGMMLIGRSWCDRTDPVVDRTDQAVEHYLAPSPAEEYFDELNAEGSAADRAELKARQQARAKLLAMDDEERRTWLSEYFATTDRCDPKGVPTL</sequence>
<keyword evidence="2" id="KW-0472">Membrane</keyword>
<reference evidence="3 4" key="1">
    <citation type="journal article" date="2012" name="J. Bacteriol.">
        <title>Genome sequence of the bacterium Streptomyces davawensis JCM 4913 and heterologous production of the unique antibiotic roseoflavin.</title>
        <authorList>
            <person name="Jankowitsch F."/>
            <person name="Schwarz J."/>
            <person name="Ruckert C."/>
            <person name="Gust B."/>
            <person name="Szczepanowski R."/>
            <person name="Blom J."/>
            <person name="Pelzer S."/>
            <person name="Kalinowski J."/>
            <person name="Mack M."/>
        </authorList>
    </citation>
    <scope>NUCLEOTIDE SEQUENCE [LARGE SCALE GENOMIC DNA]</scope>
    <source>
        <strain evidence="4">DSM 101723 / JCM 4913 / KCC S-0913 / 768</strain>
    </source>
</reference>
<proteinExistence type="predicted"/>
<feature type="transmembrane region" description="Helical" evidence="2">
    <location>
        <begin position="140"/>
        <end position="160"/>
    </location>
</feature>
<gene>
    <name evidence="3" type="ORF">BN159_5626</name>
</gene>
<evidence type="ECO:0000313" key="3">
    <source>
        <dbReference type="EMBL" id="CCK30005.1"/>
    </source>
</evidence>
<dbReference type="KEGG" id="sdv:BN159_5626"/>
<feature type="transmembrane region" description="Helical" evidence="2">
    <location>
        <begin position="65"/>
        <end position="84"/>
    </location>
</feature>
<keyword evidence="4" id="KW-1185">Reference proteome</keyword>
<feature type="transmembrane region" description="Helical" evidence="2">
    <location>
        <begin position="105"/>
        <end position="134"/>
    </location>
</feature>
<protein>
    <submittedName>
        <fullName evidence="3">Uncharacterized protein</fullName>
    </submittedName>
</protein>
<feature type="region of interest" description="Disordered" evidence="1">
    <location>
        <begin position="1"/>
        <end position="22"/>
    </location>
</feature>
<evidence type="ECO:0000256" key="1">
    <source>
        <dbReference type="SAM" id="MobiDB-lite"/>
    </source>
</evidence>
<dbReference type="OrthoDB" id="4119894at2"/>
<feature type="transmembrane region" description="Helical" evidence="2">
    <location>
        <begin position="172"/>
        <end position="191"/>
    </location>
</feature>
<dbReference type="AlphaFoldDB" id="K4RA67"/>
<feature type="transmembrane region" description="Helical" evidence="2">
    <location>
        <begin position="211"/>
        <end position="235"/>
    </location>
</feature>